<evidence type="ECO:0000313" key="13">
    <source>
        <dbReference type="EMBL" id="KAF0902851.1"/>
    </source>
</evidence>
<evidence type="ECO:0000256" key="3">
    <source>
        <dbReference type="ARBA" id="ARBA00023012"/>
    </source>
</evidence>
<evidence type="ECO:0000313" key="14">
    <source>
        <dbReference type="Proteomes" id="UP000479710"/>
    </source>
</evidence>
<evidence type="ECO:0000259" key="11">
    <source>
        <dbReference type="PROSITE" id="PS50110"/>
    </source>
</evidence>
<dbReference type="InterPro" id="IPR001789">
    <property type="entry name" value="Sig_transdc_resp-reg_receiver"/>
</dbReference>
<keyword evidence="2 9" id="KW-0597">Phosphoprotein</keyword>
<keyword evidence="4" id="KW-0805">Transcription regulation</keyword>
<evidence type="ECO:0000256" key="10">
    <source>
        <dbReference type="SAM" id="MobiDB-lite"/>
    </source>
</evidence>
<dbReference type="PROSITE" id="PS50110">
    <property type="entry name" value="RESPONSE_REGULATORY"/>
    <property type="match status" value="1"/>
</dbReference>
<dbReference type="InterPro" id="IPR009057">
    <property type="entry name" value="Homeodomain-like_sf"/>
</dbReference>
<evidence type="ECO:0000256" key="2">
    <source>
        <dbReference type="ARBA" id="ARBA00022553"/>
    </source>
</evidence>
<dbReference type="GO" id="GO:0005634">
    <property type="term" value="C:nucleus"/>
    <property type="evidence" value="ECO:0007669"/>
    <property type="project" value="UniProtKB-SubCell"/>
</dbReference>
<dbReference type="CDD" id="cd17584">
    <property type="entry name" value="REC_typeB_ARR-like"/>
    <property type="match status" value="1"/>
</dbReference>
<evidence type="ECO:0008006" key="15">
    <source>
        <dbReference type="Google" id="ProtNLM"/>
    </source>
</evidence>
<dbReference type="SMART" id="SM00448">
    <property type="entry name" value="REC"/>
    <property type="match status" value="1"/>
</dbReference>
<dbReference type="AlphaFoldDB" id="A0A6G1CS07"/>
<proteinExistence type="predicted"/>
<dbReference type="FunFam" id="1.10.10.60:FF:000007">
    <property type="entry name" value="Two-component response regulator"/>
    <property type="match status" value="1"/>
</dbReference>
<dbReference type="Gene3D" id="3.40.50.2300">
    <property type="match status" value="1"/>
</dbReference>
<feature type="compositionally biased region" description="Basic and acidic residues" evidence="10">
    <location>
        <begin position="178"/>
        <end position="188"/>
    </location>
</feature>
<dbReference type="InterPro" id="IPR017930">
    <property type="entry name" value="Myb_dom"/>
</dbReference>
<dbReference type="Proteomes" id="UP000479710">
    <property type="component" value="Unassembled WGS sequence"/>
</dbReference>
<accession>A0A6G1CS07</accession>
<name>A0A6G1CS07_9ORYZ</name>
<dbReference type="GO" id="GO:0009736">
    <property type="term" value="P:cytokinin-activated signaling pathway"/>
    <property type="evidence" value="ECO:0007669"/>
    <property type="project" value="InterPro"/>
</dbReference>
<evidence type="ECO:0000256" key="6">
    <source>
        <dbReference type="ARBA" id="ARBA00023159"/>
    </source>
</evidence>
<keyword evidence="14" id="KW-1185">Reference proteome</keyword>
<keyword evidence="7" id="KW-0804">Transcription</keyword>
<evidence type="ECO:0000256" key="5">
    <source>
        <dbReference type="ARBA" id="ARBA00023125"/>
    </source>
</evidence>
<dbReference type="Pfam" id="PF00249">
    <property type="entry name" value="Myb_DNA-binding"/>
    <property type="match status" value="1"/>
</dbReference>
<dbReference type="PROSITE" id="PS51294">
    <property type="entry name" value="HTH_MYB"/>
    <property type="match status" value="1"/>
</dbReference>
<comment type="subcellular location">
    <subcellularLocation>
        <location evidence="1">Nucleus</location>
    </subcellularLocation>
</comment>
<feature type="domain" description="Response regulatory" evidence="11">
    <location>
        <begin position="18"/>
        <end position="133"/>
    </location>
</feature>
<reference evidence="13 14" key="1">
    <citation type="submission" date="2019-11" db="EMBL/GenBank/DDBJ databases">
        <title>Whole genome sequence of Oryza granulata.</title>
        <authorList>
            <person name="Li W."/>
        </authorList>
    </citation>
    <scope>NUCLEOTIDE SEQUENCE [LARGE SCALE GENOMIC DNA]</scope>
    <source>
        <strain evidence="14">cv. Menghai</strain>
        <tissue evidence="13">Leaf</tissue>
    </source>
</reference>
<organism evidence="13 14">
    <name type="scientific">Oryza meyeriana var. granulata</name>
    <dbReference type="NCBI Taxonomy" id="110450"/>
    <lineage>
        <taxon>Eukaryota</taxon>
        <taxon>Viridiplantae</taxon>
        <taxon>Streptophyta</taxon>
        <taxon>Embryophyta</taxon>
        <taxon>Tracheophyta</taxon>
        <taxon>Spermatophyta</taxon>
        <taxon>Magnoliopsida</taxon>
        <taxon>Liliopsida</taxon>
        <taxon>Poales</taxon>
        <taxon>Poaceae</taxon>
        <taxon>BOP clade</taxon>
        <taxon>Oryzoideae</taxon>
        <taxon>Oryzeae</taxon>
        <taxon>Oryzinae</taxon>
        <taxon>Oryza</taxon>
        <taxon>Oryza meyeriana</taxon>
    </lineage>
</organism>
<evidence type="ECO:0000256" key="9">
    <source>
        <dbReference type="PROSITE-ProRule" id="PRU00169"/>
    </source>
</evidence>
<dbReference type="Gene3D" id="1.10.10.60">
    <property type="entry name" value="Homeodomain-like"/>
    <property type="match status" value="1"/>
</dbReference>
<keyword evidence="5" id="KW-0238">DNA-binding</keyword>
<protein>
    <recommendedName>
        <fullName evidence="15">Two-component response regulator</fullName>
    </recommendedName>
</protein>
<dbReference type="InterPro" id="IPR006447">
    <property type="entry name" value="Myb_dom_plants"/>
</dbReference>
<dbReference type="InterPro" id="IPR045279">
    <property type="entry name" value="ARR-like"/>
</dbReference>
<dbReference type="Pfam" id="PF00072">
    <property type="entry name" value="Response_reg"/>
    <property type="match status" value="1"/>
</dbReference>
<dbReference type="InterPro" id="IPR001005">
    <property type="entry name" value="SANT/Myb"/>
</dbReference>
<comment type="caution">
    <text evidence="13">The sequence shown here is derived from an EMBL/GenBank/DDBJ whole genome shotgun (WGS) entry which is preliminary data.</text>
</comment>
<dbReference type="PANTHER" id="PTHR43874">
    <property type="entry name" value="TWO-COMPONENT RESPONSE REGULATOR"/>
    <property type="match status" value="1"/>
</dbReference>
<sequence>MAATQGTVAAGKFPEGMRVLAVDDNPVCLKLLEVLLRHCKYHATMTRDAKTALRMLRERPEDFDVVISDVHMLDMDGFKLLELIGLEMDLPVIMQSANGELETMMKGVAHGACDYLVKPVHLKDIKNIWQHVVRKRKPDLRNHNSGDNDGADQKAQSGNAEGEQVGATRIRRKYSRKTRSDGDNYDENKENMEISTQKKKRVVWTADLHRDFVNAVNQLGIDNAVPKKILQLMKVDYMTRENVASHLQKYRLYLKRLSNYTGMNPDQFPARWRYMNELYCLKNYQESGRYRLSPAIASSNSSNPFARMNSASVLGTHGLLPTQSVQLRSNQSNLGMRTVSHGGSPLNHAVSEPLQYSSNGRLQHARSFPSGPSGSSFANISNGLVLDTNRSANSYADMFCKKLWETSNGSPSCYSGNSFANKSNGGVLAPANQFPVQSNCGFSAPADQLPVQSNCGFSAPADQFPVQSNCGVLPPANQFPVQSNGGFLAPANQFLHPNGGFSAPVNQFPVQYPELNNQPLVQMNPSSTNLFSTLGNAYNFPDLGNCSKSWLTTAPLMFPALGHMDGTSLGPSQENIPNINQLSSFAVSSGQVPMFGNELHGQMSTIMSNTTSVADFNEQMGPFNIGNNTSSLEMLHDRFTSGSNSNISSTIPSDSSISSTFPNLQLDSSALLTQMLNGGDADGILPVLNDTVDQQDLFDQLDNNNGFLTGTNGPEGTGTLDDIVSGLFNHDFSEGDGAVIDGDQEIAP</sequence>
<evidence type="ECO:0000256" key="4">
    <source>
        <dbReference type="ARBA" id="ARBA00023015"/>
    </source>
</evidence>
<feature type="region of interest" description="Disordered" evidence="10">
    <location>
        <begin position="136"/>
        <end position="188"/>
    </location>
</feature>
<dbReference type="EMBL" id="SPHZ02000008">
    <property type="protein sequence ID" value="KAF0902851.1"/>
    <property type="molecule type" value="Genomic_DNA"/>
</dbReference>
<evidence type="ECO:0000256" key="8">
    <source>
        <dbReference type="ARBA" id="ARBA00023242"/>
    </source>
</evidence>
<evidence type="ECO:0000256" key="1">
    <source>
        <dbReference type="ARBA" id="ARBA00004123"/>
    </source>
</evidence>
<dbReference type="OrthoDB" id="623710at2759"/>
<dbReference type="InterPro" id="IPR011006">
    <property type="entry name" value="CheY-like_superfamily"/>
</dbReference>
<gene>
    <name evidence="13" type="ORF">E2562_019157</name>
</gene>
<dbReference type="SUPFAM" id="SSF46689">
    <property type="entry name" value="Homeodomain-like"/>
    <property type="match status" value="1"/>
</dbReference>
<keyword evidence="8" id="KW-0539">Nucleus</keyword>
<dbReference type="GO" id="GO:0000160">
    <property type="term" value="P:phosphorelay signal transduction system"/>
    <property type="evidence" value="ECO:0007669"/>
    <property type="project" value="UniProtKB-KW"/>
</dbReference>
<dbReference type="SUPFAM" id="SSF52172">
    <property type="entry name" value="CheY-like"/>
    <property type="match status" value="1"/>
</dbReference>
<dbReference type="GO" id="GO:0003677">
    <property type="term" value="F:DNA binding"/>
    <property type="evidence" value="ECO:0007669"/>
    <property type="project" value="UniProtKB-KW"/>
</dbReference>
<evidence type="ECO:0000259" key="12">
    <source>
        <dbReference type="PROSITE" id="PS51294"/>
    </source>
</evidence>
<keyword evidence="3" id="KW-0902">Two-component regulatory system</keyword>
<evidence type="ECO:0000256" key="7">
    <source>
        <dbReference type="ARBA" id="ARBA00023163"/>
    </source>
</evidence>
<keyword evidence="6" id="KW-0010">Activator</keyword>
<dbReference type="NCBIfam" id="TIGR01557">
    <property type="entry name" value="myb_SHAQKYF"/>
    <property type="match status" value="1"/>
</dbReference>
<feature type="modified residue" description="4-aspartylphosphate" evidence="9">
    <location>
        <position position="69"/>
    </location>
</feature>
<feature type="domain" description="HTH myb-type" evidence="12">
    <location>
        <begin position="196"/>
        <end position="255"/>
    </location>
</feature>
<dbReference type="PANTHER" id="PTHR43874:SF7">
    <property type="entry name" value="TWO-COMPONENT RESPONSE REGULATOR ARR10"/>
    <property type="match status" value="1"/>
</dbReference>